<dbReference type="CDD" id="cd00082">
    <property type="entry name" value="HisKA"/>
    <property type="match status" value="1"/>
</dbReference>
<dbReference type="SUPFAM" id="SSF158472">
    <property type="entry name" value="HAMP domain-like"/>
    <property type="match status" value="1"/>
</dbReference>
<dbReference type="InterPro" id="IPR036097">
    <property type="entry name" value="HisK_dim/P_sf"/>
</dbReference>
<evidence type="ECO:0000256" key="10">
    <source>
        <dbReference type="ARBA" id="ARBA00023012"/>
    </source>
</evidence>
<comment type="subcellular location">
    <subcellularLocation>
        <location evidence="3">Cell membrane</location>
    </subcellularLocation>
    <subcellularLocation>
        <location evidence="2">Membrane</location>
        <topology evidence="2">Multi-pass membrane protein</topology>
    </subcellularLocation>
</comment>
<evidence type="ECO:0000256" key="3">
    <source>
        <dbReference type="ARBA" id="ARBA00004236"/>
    </source>
</evidence>
<evidence type="ECO:0000256" key="11">
    <source>
        <dbReference type="ARBA" id="ARBA00023136"/>
    </source>
</evidence>
<feature type="domain" description="HAMP" evidence="14">
    <location>
        <begin position="104"/>
        <end position="157"/>
    </location>
</feature>
<evidence type="ECO:0000256" key="1">
    <source>
        <dbReference type="ARBA" id="ARBA00000085"/>
    </source>
</evidence>
<sequence length="376" mass="41487">MFRKIRLTARARLALSYSILIIICSIILLAAMTIYLSFIPNNIFDFSPDDDTWHASPIIYLDESNVELTVESGADLFALLLRLSAIALLVLTVLSSLVAWWLAGRMLRPLAKVSEAATQAAKGHLDHRISFTGPKDEITNLIDSFNTMLDAIERSAAAQRRFTANASHELRTPLATTRTILEVALAKKGDVDRTVLEKLVKVNERSTQTIEALLDLAQLESDALELAHIDLADVVHKVLQEAQDDVSSRHLSVSCDLQPAITCADARLVYQLVRNLVHNAIHHNVESGNIFIETTTTTRTVGTHAHLTVRNTGLHLDPSTMNELTEPFWTSRGRVGQEHRGLGLSIVSAIVDRFGAQLTLKARHEGGLEVRVDFAA</sequence>
<dbReference type="InterPro" id="IPR003594">
    <property type="entry name" value="HATPase_dom"/>
</dbReference>
<feature type="domain" description="Histidine kinase" evidence="13">
    <location>
        <begin position="165"/>
        <end position="376"/>
    </location>
</feature>
<dbReference type="SMART" id="SM00387">
    <property type="entry name" value="HATPase_c"/>
    <property type="match status" value="1"/>
</dbReference>
<dbReference type="CDD" id="cd06225">
    <property type="entry name" value="HAMP"/>
    <property type="match status" value="1"/>
</dbReference>
<evidence type="ECO:0000256" key="6">
    <source>
        <dbReference type="ARBA" id="ARBA00022679"/>
    </source>
</evidence>
<proteinExistence type="predicted"/>
<dbReference type="SMART" id="SM00388">
    <property type="entry name" value="HisKA"/>
    <property type="match status" value="1"/>
</dbReference>
<organism evidence="15 16">
    <name type="scientific">Trueperella pecoris</name>
    <dbReference type="NCBI Taxonomy" id="2733571"/>
    <lineage>
        <taxon>Bacteria</taxon>
        <taxon>Bacillati</taxon>
        <taxon>Actinomycetota</taxon>
        <taxon>Actinomycetes</taxon>
        <taxon>Actinomycetales</taxon>
        <taxon>Actinomycetaceae</taxon>
        <taxon>Trueperella</taxon>
    </lineage>
</organism>
<keyword evidence="16" id="KW-1185">Reference proteome</keyword>
<dbReference type="GO" id="GO:0000155">
    <property type="term" value="F:phosphorelay sensor kinase activity"/>
    <property type="evidence" value="ECO:0007669"/>
    <property type="project" value="InterPro"/>
</dbReference>
<dbReference type="Pfam" id="PF00672">
    <property type="entry name" value="HAMP"/>
    <property type="match status" value="1"/>
</dbReference>
<dbReference type="Pfam" id="PF00512">
    <property type="entry name" value="HisKA"/>
    <property type="match status" value="1"/>
</dbReference>
<dbReference type="InterPro" id="IPR036890">
    <property type="entry name" value="HATPase_C_sf"/>
</dbReference>
<dbReference type="InterPro" id="IPR050428">
    <property type="entry name" value="TCS_sensor_his_kinase"/>
</dbReference>
<dbReference type="InterPro" id="IPR003661">
    <property type="entry name" value="HisK_dim/P_dom"/>
</dbReference>
<keyword evidence="9 12" id="KW-1133">Transmembrane helix</keyword>
<evidence type="ECO:0000259" key="13">
    <source>
        <dbReference type="PROSITE" id="PS50109"/>
    </source>
</evidence>
<evidence type="ECO:0000256" key="12">
    <source>
        <dbReference type="SAM" id="Phobius"/>
    </source>
</evidence>
<dbReference type="Gene3D" id="6.10.340.10">
    <property type="match status" value="1"/>
</dbReference>
<dbReference type="PROSITE" id="PS50885">
    <property type="entry name" value="HAMP"/>
    <property type="match status" value="1"/>
</dbReference>
<gene>
    <name evidence="15" type="ORF">INS88_10340</name>
</gene>
<dbReference type="Gene3D" id="3.30.565.10">
    <property type="entry name" value="Histidine kinase-like ATPase, C-terminal domain"/>
    <property type="match status" value="1"/>
</dbReference>
<comment type="catalytic activity">
    <reaction evidence="1">
        <text>ATP + protein L-histidine = ADP + protein N-phospho-L-histidine.</text>
        <dbReference type="EC" id="2.7.13.3"/>
    </reaction>
</comment>
<dbReference type="SUPFAM" id="SSF47384">
    <property type="entry name" value="Homodimeric domain of signal transducing histidine kinase"/>
    <property type="match status" value="1"/>
</dbReference>
<feature type="transmembrane region" description="Helical" evidence="12">
    <location>
        <begin position="76"/>
        <end position="102"/>
    </location>
</feature>
<evidence type="ECO:0000256" key="2">
    <source>
        <dbReference type="ARBA" id="ARBA00004141"/>
    </source>
</evidence>
<keyword evidence="10" id="KW-0902">Two-component regulatory system</keyword>
<evidence type="ECO:0000256" key="5">
    <source>
        <dbReference type="ARBA" id="ARBA00022553"/>
    </source>
</evidence>
<dbReference type="EC" id="2.7.13.3" evidence="4"/>
<reference evidence="15 16" key="1">
    <citation type="submission" date="2020-10" db="EMBL/GenBank/DDBJ databases">
        <title>Trueperella pecoris sp. nov. isolated from bovine and porcine specimens.</title>
        <authorList>
            <person name="Schoenecker L."/>
            <person name="Schnydrig P."/>
            <person name="Brodard I."/>
            <person name="Thomann A."/>
            <person name="Hemphill A."/>
            <person name="Rodriguez-Campos S."/>
            <person name="Perreten V."/>
            <person name="Jores J."/>
            <person name="Kittl S."/>
        </authorList>
    </citation>
    <scope>NUCLEOTIDE SEQUENCE [LARGE SCALE GENOMIC DNA]</scope>
    <source>
        <strain evidence="15 16">15A0121</strain>
    </source>
</reference>
<dbReference type="GO" id="GO:0005886">
    <property type="term" value="C:plasma membrane"/>
    <property type="evidence" value="ECO:0007669"/>
    <property type="project" value="UniProtKB-SubCell"/>
</dbReference>
<dbReference type="PANTHER" id="PTHR45436:SF15">
    <property type="entry name" value="SENSOR HISTIDINE KINASE CUSS"/>
    <property type="match status" value="1"/>
</dbReference>
<keyword evidence="7 12" id="KW-0812">Transmembrane</keyword>
<evidence type="ECO:0000256" key="4">
    <source>
        <dbReference type="ARBA" id="ARBA00012438"/>
    </source>
</evidence>
<dbReference type="SMART" id="SM00304">
    <property type="entry name" value="HAMP"/>
    <property type="match status" value="1"/>
</dbReference>
<dbReference type="SUPFAM" id="SSF55874">
    <property type="entry name" value="ATPase domain of HSP90 chaperone/DNA topoisomerase II/histidine kinase"/>
    <property type="match status" value="1"/>
</dbReference>
<dbReference type="Pfam" id="PF02518">
    <property type="entry name" value="HATPase_c"/>
    <property type="match status" value="1"/>
</dbReference>
<dbReference type="RefSeq" id="WP_197551150.1">
    <property type="nucleotide sequence ID" value="NZ_CP063213.1"/>
</dbReference>
<keyword evidence="11 12" id="KW-0472">Membrane</keyword>
<keyword evidence="8 15" id="KW-0418">Kinase</keyword>
<accession>A0A7M1QWB7</accession>
<protein>
    <recommendedName>
        <fullName evidence="4">histidine kinase</fullName>
        <ecNumber evidence="4">2.7.13.3</ecNumber>
    </recommendedName>
</protein>
<name>A0A7M1QWB7_9ACTO</name>
<dbReference type="PROSITE" id="PS50109">
    <property type="entry name" value="HIS_KIN"/>
    <property type="match status" value="1"/>
</dbReference>
<keyword evidence="6" id="KW-0808">Transferase</keyword>
<dbReference type="InterPro" id="IPR005467">
    <property type="entry name" value="His_kinase_dom"/>
</dbReference>
<dbReference type="Gene3D" id="1.10.287.130">
    <property type="match status" value="1"/>
</dbReference>
<evidence type="ECO:0000256" key="9">
    <source>
        <dbReference type="ARBA" id="ARBA00022989"/>
    </source>
</evidence>
<dbReference type="AlphaFoldDB" id="A0A7M1QWB7"/>
<dbReference type="CDD" id="cd00075">
    <property type="entry name" value="HATPase"/>
    <property type="match status" value="1"/>
</dbReference>
<feature type="transmembrane region" description="Helical" evidence="12">
    <location>
        <begin position="12"/>
        <end position="38"/>
    </location>
</feature>
<dbReference type="InterPro" id="IPR003660">
    <property type="entry name" value="HAMP_dom"/>
</dbReference>
<evidence type="ECO:0000256" key="8">
    <source>
        <dbReference type="ARBA" id="ARBA00022777"/>
    </source>
</evidence>
<evidence type="ECO:0000313" key="15">
    <source>
        <dbReference type="EMBL" id="QOR45625.1"/>
    </source>
</evidence>
<dbReference type="PANTHER" id="PTHR45436">
    <property type="entry name" value="SENSOR HISTIDINE KINASE YKOH"/>
    <property type="match status" value="1"/>
</dbReference>
<dbReference type="Proteomes" id="UP000595053">
    <property type="component" value="Chromosome"/>
</dbReference>
<dbReference type="EMBL" id="CP063213">
    <property type="protein sequence ID" value="QOR45625.1"/>
    <property type="molecule type" value="Genomic_DNA"/>
</dbReference>
<evidence type="ECO:0000259" key="14">
    <source>
        <dbReference type="PROSITE" id="PS50885"/>
    </source>
</evidence>
<keyword evidence="5" id="KW-0597">Phosphoprotein</keyword>
<evidence type="ECO:0000256" key="7">
    <source>
        <dbReference type="ARBA" id="ARBA00022692"/>
    </source>
</evidence>
<evidence type="ECO:0000313" key="16">
    <source>
        <dbReference type="Proteomes" id="UP000595053"/>
    </source>
</evidence>